<dbReference type="Pfam" id="PF20391">
    <property type="entry name" value="DUF6686"/>
    <property type="match status" value="1"/>
</dbReference>
<dbReference type="EMBL" id="PYFT01000001">
    <property type="protein sequence ID" value="PSR53097.1"/>
    <property type="molecule type" value="Genomic_DNA"/>
</dbReference>
<comment type="caution">
    <text evidence="1">The sequence shown here is derived from an EMBL/GenBank/DDBJ whole genome shotgun (WGS) entry which is preliminary data.</text>
</comment>
<dbReference type="OrthoDB" id="981414at2"/>
<keyword evidence="2" id="KW-1185">Reference proteome</keyword>
<gene>
    <name evidence="1" type="ORF">AHMF7605_05930</name>
</gene>
<evidence type="ECO:0000313" key="2">
    <source>
        <dbReference type="Proteomes" id="UP000240357"/>
    </source>
</evidence>
<sequence>MCEILILSSKNTSTISQYLHCQTIFLWHNNLLLSFTQAEFLAFQKITTQFEFDVHSLPFPDNVKRLVIQLPKHQVGFAFTDEEWDDLLIVIRESLLMQEVYAAMR</sequence>
<name>A0A2T2YC61_9BACT</name>
<reference evidence="1 2" key="1">
    <citation type="submission" date="2018-03" db="EMBL/GenBank/DDBJ databases">
        <title>Adhaeribacter sp. HMF7605 Genome sequencing and assembly.</title>
        <authorList>
            <person name="Kang H."/>
            <person name="Kang J."/>
            <person name="Cha I."/>
            <person name="Kim H."/>
            <person name="Joh K."/>
        </authorList>
    </citation>
    <scope>NUCLEOTIDE SEQUENCE [LARGE SCALE GENOMIC DNA]</scope>
    <source>
        <strain evidence="1 2">HMF7605</strain>
    </source>
</reference>
<dbReference type="RefSeq" id="WP_106927382.1">
    <property type="nucleotide sequence ID" value="NZ_PYFT01000001.1"/>
</dbReference>
<dbReference type="InterPro" id="IPR046508">
    <property type="entry name" value="DUF6686"/>
</dbReference>
<protein>
    <submittedName>
        <fullName evidence="1">Uncharacterized protein</fullName>
    </submittedName>
</protein>
<dbReference type="Proteomes" id="UP000240357">
    <property type="component" value="Unassembled WGS sequence"/>
</dbReference>
<organism evidence="1 2">
    <name type="scientific">Adhaeribacter arboris</name>
    <dbReference type="NCBI Taxonomy" id="2072846"/>
    <lineage>
        <taxon>Bacteria</taxon>
        <taxon>Pseudomonadati</taxon>
        <taxon>Bacteroidota</taxon>
        <taxon>Cytophagia</taxon>
        <taxon>Cytophagales</taxon>
        <taxon>Hymenobacteraceae</taxon>
        <taxon>Adhaeribacter</taxon>
    </lineage>
</organism>
<accession>A0A2T2YC61</accession>
<evidence type="ECO:0000313" key="1">
    <source>
        <dbReference type="EMBL" id="PSR53097.1"/>
    </source>
</evidence>
<proteinExistence type="predicted"/>
<dbReference type="AlphaFoldDB" id="A0A2T2YC61"/>